<dbReference type="InterPro" id="IPR017964">
    <property type="entry name" value="DNA-dir_DNA_pol_B_CS"/>
</dbReference>
<comment type="catalytic activity">
    <reaction evidence="8">
        <text>DNA(n) + a 2'-deoxyribonucleoside 5'-triphosphate = DNA(n+1) + diphosphate</text>
        <dbReference type="Rhea" id="RHEA:22508"/>
        <dbReference type="Rhea" id="RHEA-COMP:17339"/>
        <dbReference type="Rhea" id="RHEA-COMP:17340"/>
        <dbReference type="ChEBI" id="CHEBI:33019"/>
        <dbReference type="ChEBI" id="CHEBI:61560"/>
        <dbReference type="ChEBI" id="CHEBI:173112"/>
        <dbReference type="EC" id="2.7.7.7"/>
    </reaction>
</comment>
<keyword evidence="9" id="KW-0175">Coiled coil</keyword>
<dbReference type="PROSITE" id="PS00116">
    <property type="entry name" value="DNA_POLYMERASE_B"/>
    <property type="match status" value="1"/>
</dbReference>
<evidence type="ECO:0000256" key="3">
    <source>
        <dbReference type="ARBA" id="ARBA00022679"/>
    </source>
</evidence>
<dbReference type="InterPro" id="IPR043502">
    <property type="entry name" value="DNA/RNA_pol_sf"/>
</dbReference>
<organism evidence="11 12">
    <name type="scientific">Zingiber officinale</name>
    <name type="common">Ginger</name>
    <name type="synonym">Amomum zingiber</name>
    <dbReference type="NCBI Taxonomy" id="94328"/>
    <lineage>
        <taxon>Eukaryota</taxon>
        <taxon>Viridiplantae</taxon>
        <taxon>Streptophyta</taxon>
        <taxon>Embryophyta</taxon>
        <taxon>Tracheophyta</taxon>
        <taxon>Spermatophyta</taxon>
        <taxon>Magnoliopsida</taxon>
        <taxon>Liliopsida</taxon>
        <taxon>Zingiberales</taxon>
        <taxon>Zingiberaceae</taxon>
        <taxon>Zingiber</taxon>
    </lineage>
</organism>
<keyword evidence="6" id="KW-0239">DNA-directed DNA polymerase</keyword>
<gene>
    <name evidence="11" type="ORF">ZIOFF_051738</name>
</gene>
<protein>
    <recommendedName>
        <fullName evidence="2">DNA-directed DNA polymerase</fullName>
        <ecNumber evidence="2">2.7.7.7</ecNumber>
    </recommendedName>
</protein>
<dbReference type="PANTHER" id="PTHR33568">
    <property type="entry name" value="DNA POLYMERASE"/>
    <property type="match status" value="1"/>
</dbReference>
<comment type="caution">
    <text evidence="11">The sequence shown here is derived from an EMBL/GenBank/DDBJ whole genome shotgun (WGS) entry which is preliminary data.</text>
</comment>
<dbReference type="PANTHER" id="PTHR33568:SF3">
    <property type="entry name" value="DNA-DIRECTED DNA POLYMERASE"/>
    <property type="match status" value="1"/>
</dbReference>
<name>A0A8J5KN48_ZINOF</name>
<dbReference type="EMBL" id="JACMSC010000014">
    <property type="protein sequence ID" value="KAG6490441.1"/>
    <property type="molecule type" value="Genomic_DNA"/>
</dbReference>
<evidence type="ECO:0000256" key="5">
    <source>
        <dbReference type="ARBA" id="ARBA00022705"/>
    </source>
</evidence>
<feature type="coiled-coil region" evidence="9">
    <location>
        <begin position="449"/>
        <end position="476"/>
    </location>
</feature>
<dbReference type="InterPro" id="IPR023211">
    <property type="entry name" value="DNA_pol_palm_dom_sf"/>
</dbReference>
<dbReference type="GO" id="GO:0006260">
    <property type="term" value="P:DNA replication"/>
    <property type="evidence" value="ECO:0007669"/>
    <property type="project" value="UniProtKB-KW"/>
</dbReference>
<evidence type="ECO:0000313" key="12">
    <source>
        <dbReference type="Proteomes" id="UP000734854"/>
    </source>
</evidence>
<reference evidence="11 12" key="1">
    <citation type="submission" date="2020-08" db="EMBL/GenBank/DDBJ databases">
        <title>Plant Genome Project.</title>
        <authorList>
            <person name="Zhang R.-G."/>
        </authorList>
    </citation>
    <scope>NUCLEOTIDE SEQUENCE [LARGE SCALE GENOMIC DNA]</scope>
    <source>
        <tissue evidence="11">Rhizome</tissue>
    </source>
</reference>
<evidence type="ECO:0000256" key="8">
    <source>
        <dbReference type="ARBA" id="ARBA00049244"/>
    </source>
</evidence>
<dbReference type="GO" id="GO:0000166">
    <property type="term" value="F:nucleotide binding"/>
    <property type="evidence" value="ECO:0007669"/>
    <property type="project" value="InterPro"/>
</dbReference>
<keyword evidence="4" id="KW-0548">Nucleotidyltransferase</keyword>
<dbReference type="InterPro" id="IPR004868">
    <property type="entry name" value="DNA-dir_DNA_pol_B_mt/vir"/>
</dbReference>
<evidence type="ECO:0000256" key="6">
    <source>
        <dbReference type="ARBA" id="ARBA00022932"/>
    </source>
</evidence>
<keyword evidence="12" id="KW-1185">Reference proteome</keyword>
<evidence type="ECO:0000256" key="1">
    <source>
        <dbReference type="ARBA" id="ARBA00005755"/>
    </source>
</evidence>
<proteinExistence type="inferred from homology"/>
<dbReference type="Proteomes" id="UP000734854">
    <property type="component" value="Unassembled WGS sequence"/>
</dbReference>
<evidence type="ECO:0000313" key="11">
    <source>
        <dbReference type="EMBL" id="KAG6490441.1"/>
    </source>
</evidence>
<evidence type="ECO:0000256" key="4">
    <source>
        <dbReference type="ARBA" id="ARBA00022695"/>
    </source>
</evidence>
<evidence type="ECO:0000256" key="2">
    <source>
        <dbReference type="ARBA" id="ARBA00012417"/>
    </source>
</evidence>
<comment type="similarity">
    <text evidence="1">Belongs to the DNA polymerase type-B family.</text>
</comment>
<dbReference type="EC" id="2.7.7.7" evidence="2"/>
<dbReference type="GO" id="GO:0003887">
    <property type="term" value="F:DNA-directed DNA polymerase activity"/>
    <property type="evidence" value="ECO:0007669"/>
    <property type="project" value="UniProtKB-KW"/>
</dbReference>
<evidence type="ECO:0000256" key="9">
    <source>
        <dbReference type="SAM" id="Coils"/>
    </source>
</evidence>
<keyword evidence="7" id="KW-0238">DNA-binding</keyword>
<feature type="domain" description="DNA-directed DNA polymerase family B mitochondria/virus" evidence="10">
    <location>
        <begin position="81"/>
        <end position="250"/>
    </location>
</feature>
<dbReference type="SUPFAM" id="SSF56672">
    <property type="entry name" value="DNA/RNA polymerases"/>
    <property type="match status" value="1"/>
</dbReference>
<keyword evidence="5" id="KW-0235">DNA replication</keyword>
<evidence type="ECO:0000259" key="10">
    <source>
        <dbReference type="Pfam" id="PF03175"/>
    </source>
</evidence>
<keyword evidence="3" id="KW-0808">Transferase</keyword>
<dbReference type="GO" id="GO:0003677">
    <property type="term" value="F:DNA binding"/>
    <property type="evidence" value="ECO:0007669"/>
    <property type="project" value="UniProtKB-KW"/>
</dbReference>
<accession>A0A8J5KN48</accession>
<evidence type="ECO:0000256" key="7">
    <source>
        <dbReference type="ARBA" id="ARBA00023125"/>
    </source>
</evidence>
<dbReference type="AlphaFoldDB" id="A0A8J5KN48"/>
<dbReference type="Gene3D" id="3.90.1600.10">
    <property type="entry name" value="Palm domain of DNA polymerase"/>
    <property type="match status" value="2"/>
</dbReference>
<sequence>MRKLPSSRTTKRRSFFVGDFETVLVNDVQYAYAAALMEVEPGAELTPEARNSVESFFCTEPKEGKTIADLSEQLHEAGLLLGGIMLKAQSLCWERYGVDIENVLSSLALTIFRKNYYNEEENPIYVLNQNQDTFIWRGDFGGHSDLYLPEGENLWYYDQNSLFPSVMASEPMPAGARRTSLEDQPLESLFGFFEALVQCPDTMERPFLPYRSKEGSLLFPTGAFRGVYFSEELKYAITLGYQITARARYYEILKKDPGFKDAHLLSPECYLVIYAKNRATDEIWEPPKYSALHLSAARTSYARIKMQPFISTRRDCFYSDTDSLVISEPLPNELVSSTKLGYFKLEHRIKRGIFLASYALQLEDNNYIIKHKGMAKAHVTFDWFERQLLDPKDITIQNPFRIMWSNLTMRQVETRIRLRILSGTKRDLVYDDNGKWIGTKPIKIIDLGNPEQTALMKSTEERMTELREENLRLRNLLLQGDKDKGDHPPEAIERIVTIRKKEGLTG</sequence>
<dbReference type="Pfam" id="PF03175">
    <property type="entry name" value="DNA_pol_B_2"/>
    <property type="match status" value="1"/>
</dbReference>